<feature type="domain" description="Transposase IS66 central" evidence="1">
    <location>
        <begin position="11"/>
        <end position="68"/>
    </location>
</feature>
<name>A0ABQ0PDC2_9PROT</name>
<dbReference type="InterPro" id="IPR052344">
    <property type="entry name" value="Transposase-related"/>
</dbReference>
<dbReference type="InterPro" id="IPR004291">
    <property type="entry name" value="Transposase_IS66_central"/>
</dbReference>
<dbReference type="PANTHER" id="PTHR33678">
    <property type="entry name" value="BLL1576 PROTEIN"/>
    <property type="match status" value="1"/>
</dbReference>
<comment type="caution">
    <text evidence="2">The sequence shown here is derived from an EMBL/GenBank/DDBJ whole genome shotgun (WGS) entry which is preliminary data.</text>
</comment>
<sequence length="102" mass="11425">MTRLMRIPIAHPAGKVLLRQIKAWRNKFFVFLTNRDVPATNNISEREIRPSVVFRKVTNGFRSEWGAQIHAGYRSVTGTARISGQTALSAIRSLVDGTFVVA</sequence>
<evidence type="ECO:0000313" key="2">
    <source>
        <dbReference type="EMBL" id="GBQ33211.1"/>
    </source>
</evidence>
<evidence type="ECO:0000313" key="3">
    <source>
        <dbReference type="Proteomes" id="UP001060895"/>
    </source>
</evidence>
<dbReference type="EMBL" id="BAQP01000539">
    <property type="protein sequence ID" value="GBQ33211.1"/>
    <property type="molecule type" value="Genomic_DNA"/>
</dbReference>
<proteinExistence type="predicted"/>
<evidence type="ECO:0000259" key="1">
    <source>
        <dbReference type="Pfam" id="PF03050"/>
    </source>
</evidence>
<dbReference type="Proteomes" id="UP001060895">
    <property type="component" value="Unassembled WGS sequence"/>
</dbReference>
<protein>
    <recommendedName>
        <fullName evidence="1">Transposase IS66 central domain-containing protein</fullName>
    </recommendedName>
</protein>
<reference evidence="2" key="1">
    <citation type="submission" date="2013-04" db="EMBL/GenBank/DDBJ databases">
        <title>The genome sequencing project of 58 acetic acid bacteria.</title>
        <authorList>
            <person name="Okamoto-Kainuma A."/>
            <person name="Ishikawa M."/>
            <person name="Umino S."/>
            <person name="Koizumi Y."/>
            <person name="Shiwa Y."/>
            <person name="Yoshikawa H."/>
            <person name="Matsutani M."/>
            <person name="Matsushita K."/>
        </authorList>
    </citation>
    <scope>NUCLEOTIDE SEQUENCE</scope>
    <source>
        <strain evidence="2">DSM 12717</strain>
    </source>
</reference>
<dbReference type="PANTHER" id="PTHR33678:SF2">
    <property type="match status" value="1"/>
</dbReference>
<organism evidence="2 3">
    <name type="scientific">Gluconacetobacter sacchari DSM 12717</name>
    <dbReference type="NCBI Taxonomy" id="1307940"/>
    <lineage>
        <taxon>Bacteria</taxon>
        <taxon>Pseudomonadati</taxon>
        <taxon>Pseudomonadota</taxon>
        <taxon>Alphaproteobacteria</taxon>
        <taxon>Acetobacterales</taxon>
        <taxon>Acetobacteraceae</taxon>
        <taxon>Gluconacetobacter</taxon>
    </lineage>
</organism>
<gene>
    <name evidence="2" type="ORF">AA12717_4125</name>
</gene>
<dbReference type="Pfam" id="PF03050">
    <property type="entry name" value="DDE_Tnp_IS66"/>
    <property type="match status" value="1"/>
</dbReference>
<keyword evidence="3" id="KW-1185">Reference proteome</keyword>
<accession>A0ABQ0PDC2</accession>